<dbReference type="EMBL" id="WOCA01000002">
    <property type="protein sequence ID" value="MUK87727.1"/>
    <property type="molecule type" value="Genomic_DNA"/>
</dbReference>
<evidence type="ECO:0000256" key="13">
    <source>
        <dbReference type="NCBIfam" id="TIGR00760"/>
    </source>
</evidence>
<dbReference type="FunFam" id="3.40.225.10:FF:000001">
    <property type="entry name" value="L-ribulose-5-phosphate 4-epimerase UlaF"/>
    <property type="match status" value="1"/>
</dbReference>
<keyword evidence="8 15" id="KW-0413">Isomerase</keyword>
<comment type="caution">
    <text evidence="15">The sequence shown here is derived from an EMBL/GenBank/DDBJ whole genome shotgun (WGS) entry which is preliminary data.</text>
</comment>
<evidence type="ECO:0000256" key="2">
    <source>
        <dbReference type="ARBA" id="ARBA00001947"/>
    </source>
</evidence>
<dbReference type="GO" id="GO:0008742">
    <property type="term" value="F:L-ribulose-phosphate 4-epimerase activity"/>
    <property type="evidence" value="ECO:0007669"/>
    <property type="project" value="UniProtKB-UniRule"/>
</dbReference>
<dbReference type="GO" id="GO:0019572">
    <property type="term" value="P:L-arabinose catabolic process"/>
    <property type="evidence" value="ECO:0007669"/>
    <property type="project" value="InterPro"/>
</dbReference>
<evidence type="ECO:0000313" key="15">
    <source>
        <dbReference type="EMBL" id="MUK87727.1"/>
    </source>
</evidence>
<evidence type="ECO:0000256" key="1">
    <source>
        <dbReference type="ARBA" id="ARBA00001726"/>
    </source>
</evidence>
<proteinExistence type="inferred from homology"/>
<evidence type="ECO:0000259" key="14">
    <source>
        <dbReference type="SMART" id="SM01007"/>
    </source>
</evidence>
<dbReference type="GO" id="GO:0016832">
    <property type="term" value="F:aldehyde-lyase activity"/>
    <property type="evidence" value="ECO:0007669"/>
    <property type="project" value="TreeGrafter"/>
</dbReference>
<evidence type="ECO:0000256" key="4">
    <source>
        <dbReference type="ARBA" id="ARBA00013186"/>
    </source>
</evidence>
<evidence type="ECO:0000256" key="3">
    <source>
        <dbReference type="ARBA" id="ARBA00010037"/>
    </source>
</evidence>
<comment type="similarity">
    <text evidence="3">Belongs to the aldolase class II family. AraD/FucA subfamily.</text>
</comment>
<dbReference type="SUPFAM" id="SSF53639">
    <property type="entry name" value="AraD/HMP-PK domain-like"/>
    <property type="match status" value="1"/>
</dbReference>
<dbReference type="NCBIfam" id="NF006047">
    <property type="entry name" value="PRK08193.1"/>
    <property type="match status" value="1"/>
</dbReference>
<keyword evidence="5" id="KW-0479">Metal-binding</keyword>
<sequence length="230" mass="25667">MLEELKQQVLNANKELPTYNLVTFTWGNVSGVNREKELIVIKPSGIPYEDLKLEDMVVVDFNGNVVEGELKPSSDTPTHIVLYKHFQSIGGIVHTHAPWSTSWAQAGKGIPALGTTHGDYFYGTVPCTRSMTQIEINGHYEEETGNVIVETFKEIDPSQVPGVLVHSHAPFTWGKDPKEAVHNSVVLEEVAKMAIHTYQINSEVSPMDQALLDKHYLRKHGANAYYGQKQ</sequence>
<feature type="domain" description="Class II aldolase/adducin N-terminal" evidence="14">
    <location>
        <begin position="7"/>
        <end position="195"/>
    </location>
</feature>
<gene>
    <name evidence="15" type="primary">araD</name>
    <name evidence="15" type="ORF">GMD78_04840</name>
</gene>
<dbReference type="EC" id="5.1.3.4" evidence="4 13"/>
<evidence type="ECO:0000256" key="10">
    <source>
        <dbReference type="ARBA" id="ARBA00053542"/>
    </source>
</evidence>
<dbReference type="AlphaFoldDB" id="A0A6N8FI47"/>
<evidence type="ECO:0000256" key="8">
    <source>
        <dbReference type="ARBA" id="ARBA00023235"/>
    </source>
</evidence>
<evidence type="ECO:0000256" key="9">
    <source>
        <dbReference type="ARBA" id="ARBA00023277"/>
    </source>
</evidence>
<dbReference type="InterPro" id="IPR050197">
    <property type="entry name" value="Aldolase_class_II_sugar_metab"/>
</dbReference>
<evidence type="ECO:0000256" key="7">
    <source>
        <dbReference type="ARBA" id="ARBA00022935"/>
    </source>
</evidence>
<accession>A0A6N8FI47</accession>
<protein>
    <recommendedName>
        <fullName evidence="12 13">L-ribulose-5-phosphate 4-epimerase</fullName>
        <ecNumber evidence="4 13">5.1.3.4</ecNumber>
    </recommendedName>
</protein>
<dbReference type="Proteomes" id="UP000469125">
    <property type="component" value="Unassembled WGS sequence"/>
</dbReference>
<comment type="catalytic activity">
    <reaction evidence="1">
        <text>L-ribulose 5-phosphate = D-xylulose 5-phosphate</text>
        <dbReference type="Rhea" id="RHEA:22368"/>
        <dbReference type="ChEBI" id="CHEBI:57737"/>
        <dbReference type="ChEBI" id="CHEBI:58226"/>
        <dbReference type="EC" id="5.1.3.4"/>
    </reaction>
</comment>
<evidence type="ECO:0000256" key="12">
    <source>
        <dbReference type="ARBA" id="ARBA00074961"/>
    </source>
</evidence>
<evidence type="ECO:0000256" key="6">
    <source>
        <dbReference type="ARBA" id="ARBA00022833"/>
    </source>
</evidence>
<keyword evidence="6" id="KW-0862">Zinc</keyword>
<keyword evidence="9" id="KW-0119">Carbohydrate metabolism</keyword>
<dbReference type="NCBIfam" id="NF009003">
    <property type="entry name" value="PRK12348.1"/>
    <property type="match status" value="1"/>
</dbReference>
<dbReference type="RefSeq" id="WP_155667598.1">
    <property type="nucleotide sequence ID" value="NZ_WOCA01000002.1"/>
</dbReference>
<keyword evidence="16" id="KW-1185">Reference proteome</keyword>
<dbReference type="GO" id="GO:0005829">
    <property type="term" value="C:cytosol"/>
    <property type="evidence" value="ECO:0007669"/>
    <property type="project" value="TreeGrafter"/>
</dbReference>
<evidence type="ECO:0000256" key="11">
    <source>
        <dbReference type="ARBA" id="ARBA00060520"/>
    </source>
</evidence>
<dbReference type="SMART" id="SM01007">
    <property type="entry name" value="Aldolase_II"/>
    <property type="match status" value="1"/>
</dbReference>
<organism evidence="15 16">
    <name type="scientific">Ornithinibacillus caprae</name>
    <dbReference type="NCBI Taxonomy" id="2678566"/>
    <lineage>
        <taxon>Bacteria</taxon>
        <taxon>Bacillati</taxon>
        <taxon>Bacillota</taxon>
        <taxon>Bacilli</taxon>
        <taxon>Bacillales</taxon>
        <taxon>Bacillaceae</taxon>
        <taxon>Ornithinibacillus</taxon>
    </lineage>
</organism>
<dbReference type="Gene3D" id="3.40.225.10">
    <property type="entry name" value="Class II aldolase/adducin N-terminal domain"/>
    <property type="match status" value="1"/>
</dbReference>
<dbReference type="PANTHER" id="PTHR22789:SF8">
    <property type="entry name" value="L-RIBULOSE-5-PHOSPHATE 4-EPIMERASE SGBE"/>
    <property type="match status" value="1"/>
</dbReference>
<comment type="cofactor">
    <cofactor evidence="2">
        <name>Zn(2+)</name>
        <dbReference type="ChEBI" id="CHEBI:29105"/>
    </cofactor>
</comment>
<comment type="function">
    <text evidence="10">Involved in the degradation of L-arabinose. Catalyzes the interconversion of L-ribulose 5-phosphate (LRu5P) and D-xylulose 5-phosphate (D-Xu5P) via a retroaldol/aldol mechanism (carbon-carbon bond cleavage analogous to a class II aldolase reaction).</text>
</comment>
<evidence type="ECO:0000313" key="16">
    <source>
        <dbReference type="Proteomes" id="UP000469125"/>
    </source>
</evidence>
<dbReference type="CDD" id="cd00398">
    <property type="entry name" value="Aldolase_II"/>
    <property type="match status" value="1"/>
</dbReference>
<evidence type="ECO:0000256" key="5">
    <source>
        <dbReference type="ARBA" id="ARBA00022723"/>
    </source>
</evidence>
<dbReference type="GO" id="GO:0008270">
    <property type="term" value="F:zinc ion binding"/>
    <property type="evidence" value="ECO:0007669"/>
    <property type="project" value="InterPro"/>
</dbReference>
<comment type="pathway">
    <text evidence="11">Carbohydrate degradation; L-arabinose degradation via L-ribulose; D-xylulose 5-phosphate from L-arabinose (bacterial route): step 3/3.</text>
</comment>
<reference evidence="15 16" key="1">
    <citation type="submission" date="2019-11" db="EMBL/GenBank/DDBJ databases">
        <authorList>
            <person name="Li X."/>
        </authorList>
    </citation>
    <scope>NUCLEOTIDE SEQUENCE [LARGE SCALE GENOMIC DNA]</scope>
    <source>
        <strain evidence="15 16">L9</strain>
    </source>
</reference>
<dbReference type="InterPro" id="IPR001303">
    <property type="entry name" value="Aldolase_II/adducin_N"/>
</dbReference>
<dbReference type="PANTHER" id="PTHR22789">
    <property type="entry name" value="FUCULOSE PHOSPHATE ALDOLASE"/>
    <property type="match status" value="1"/>
</dbReference>
<dbReference type="Pfam" id="PF00596">
    <property type="entry name" value="Aldolase_II"/>
    <property type="match status" value="1"/>
</dbReference>
<dbReference type="InterPro" id="IPR036409">
    <property type="entry name" value="Aldolase_II/adducin_N_sf"/>
</dbReference>
<dbReference type="NCBIfam" id="TIGR00760">
    <property type="entry name" value="araD"/>
    <property type="match status" value="1"/>
</dbReference>
<name>A0A6N8FI47_9BACI</name>
<dbReference type="InterPro" id="IPR004661">
    <property type="entry name" value="AraD"/>
</dbReference>
<keyword evidence="7" id="KW-0054">Arabinose catabolism</keyword>